<protein>
    <submittedName>
        <fullName evidence="1">SFRICE_026535</fullName>
    </submittedName>
</protein>
<dbReference type="AlphaFoldDB" id="A0A2H1WJJ7"/>
<accession>A0A2H1WJJ7</accession>
<sequence length="121" mass="13442">MLFTPALPAVDIEGEARVRVRLLLSKNHPVPASAFRAGAPVNPLGSPQLRNLQFESLPFAYANRSLVEEAVDSVVDFEELITQIGQVTWKSHKFLQVTDSQRATVVVYPSENVFAQKHEIT</sequence>
<dbReference type="EMBL" id="ODYU01009010">
    <property type="protein sequence ID" value="SOQ53092.1"/>
    <property type="molecule type" value="Genomic_DNA"/>
</dbReference>
<name>A0A2H1WJJ7_SPOFR</name>
<gene>
    <name evidence="1" type="ORF">SFRICE_026535</name>
</gene>
<proteinExistence type="predicted"/>
<reference evidence="1" key="1">
    <citation type="submission" date="2016-07" db="EMBL/GenBank/DDBJ databases">
        <authorList>
            <person name="Bretaudeau A."/>
        </authorList>
    </citation>
    <scope>NUCLEOTIDE SEQUENCE</scope>
    <source>
        <strain evidence="1">Rice</strain>
        <tissue evidence="1">Whole body</tissue>
    </source>
</reference>
<organism evidence="1">
    <name type="scientific">Spodoptera frugiperda</name>
    <name type="common">Fall armyworm</name>
    <dbReference type="NCBI Taxonomy" id="7108"/>
    <lineage>
        <taxon>Eukaryota</taxon>
        <taxon>Metazoa</taxon>
        <taxon>Ecdysozoa</taxon>
        <taxon>Arthropoda</taxon>
        <taxon>Hexapoda</taxon>
        <taxon>Insecta</taxon>
        <taxon>Pterygota</taxon>
        <taxon>Neoptera</taxon>
        <taxon>Endopterygota</taxon>
        <taxon>Lepidoptera</taxon>
        <taxon>Glossata</taxon>
        <taxon>Ditrysia</taxon>
        <taxon>Noctuoidea</taxon>
        <taxon>Noctuidae</taxon>
        <taxon>Amphipyrinae</taxon>
        <taxon>Spodoptera</taxon>
    </lineage>
</organism>
<evidence type="ECO:0000313" key="1">
    <source>
        <dbReference type="EMBL" id="SOQ53092.1"/>
    </source>
</evidence>